<feature type="compositionally biased region" description="Basic and acidic residues" evidence="1">
    <location>
        <begin position="173"/>
        <end position="208"/>
    </location>
</feature>
<dbReference type="Pfam" id="PF07120">
    <property type="entry name" value="DUF1376"/>
    <property type="match status" value="1"/>
</dbReference>
<organism evidence="2 3">
    <name type="scientific">blood disease bacterium A2-HR MARDI</name>
    <dbReference type="NCBI Taxonomy" id="1944648"/>
    <lineage>
        <taxon>Bacteria</taxon>
        <taxon>Pseudomonadati</taxon>
        <taxon>Pseudomonadota</taxon>
        <taxon>Betaproteobacteria</taxon>
        <taxon>Burkholderiales</taxon>
        <taxon>Burkholderiaceae</taxon>
        <taxon>Ralstonia</taxon>
        <taxon>Ralstonia solanacearum species complex</taxon>
    </lineage>
</organism>
<gene>
    <name evidence="2" type="ORF">B0B51_23260</name>
</gene>
<dbReference type="Proteomes" id="UP000189628">
    <property type="component" value="Plasmid unnamed"/>
</dbReference>
<sequence>MTEVSQPLTPADCDLREFHFMPLEVKRLLSSETWVLGTGDERAAAITLWLESWHQVPAASLPSDDRMLAHLSQSKNWRKVKEHALRGWVKCADGKLYHPVVAEKALEAWISKLVSSISGAAGNAKRWGIVVDTGAVKDQIIEAVRLLQAIAPQSEWLRKKQVLAITAGSGGESHPDQKSIAPRQEKTSPPESHPDRNREGEGEGDIKPKQQHNHRGQSRALESVDDEPPERHVQVAVLLRALGVVPMTGSHPLAMVFANSGATDEQLRAAVDIARERKPAPESIPPAYLQTILADVLKPREPKPQANRPPPLHAMSDVQLNAEGRRVGAGEARMGESRPEYIARIQTAMAAAQGRATA</sequence>
<feature type="region of interest" description="Disordered" evidence="1">
    <location>
        <begin position="167"/>
        <end position="229"/>
    </location>
</feature>
<evidence type="ECO:0008006" key="4">
    <source>
        <dbReference type="Google" id="ProtNLM"/>
    </source>
</evidence>
<dbReference type="RefSeq" id="WP_078223803.1">
    <property type="nucleotide sequence ID" value="NZ_CP019912.1"/>
</dbReference>
<evidence type="ECO:0000256" key="1">
    <source>
        <dbReference type="SAM" id="MobiDB-lite"/>
    </source>
</evidence>
<keyword evidence="2" id="KW-0614">Plasmid</keyword>
<geneLocation type="plasmid" evidence="2">
    <name>unnamed</name>
</geneLocation>
<evidence type="ECO:0000313" key="3">
    <source>
        <dbReference type="Proteomes" id="UP000189628"/>
    </source>
</evidence>
<proteinExistence type="predicted"/>
<protein>
    <recommendedName>
        <fullName evidence="4">DUF1376 domain-containing protein</fullName>
    </recommendedName>
</protein>
<dbReference type="AlphaFoldDB" id="A0A1U9VRH0"/>
<dbReference type="InterPro" id="IPR010781">
    <property type="entry name" value="DUF1376"/>
</dbReference>
<reference evidence="2 3" key="1">
    <citation type="submission" date="2017-02" db="EMBL/GenBank/DDBJ databases">
        <title>Blood Disease Bacterium A2-HR MARDI.</title>
        <authorList>
            <person name="Badrun R."/>
            <person name="Abu Bakar N."/>
            <person name="Laboh R."/>
        </authorList>
    </citation>
    <scope>NUCLEOTIDE SEQUENCE [LARGE SCALE GENOMIC DNA]</scope>
    <source>
        <strain evidence="2 3">A2-HR MARDI</strain>
        <plasmid evidence="3">Plasmid</plasmid>
    </source>
</reference>
<accession>A0A1U9VRH0</accession>
<dbReference type="EMBL" id="CP019912">
    <property type="protein sequence ID" value="AQW32701.1"/>
    <property type="molecule type" value="Genomic_DNA"/>
</dbReference>
<name>A0A1U9VRH0_9RALS</name>
<evidence type="ECO:0000313" key="2">
    <source>
        <dbReference type="EMBL" id="AQW32701.1"/>
    </source>
</evidence>